<accession>A0AAD7CG88</accession>
<dbReference type="Proteomes" id="UP001221142">
    <property type="component" value="Unassembled WGS sequence"/>
</dbReference>
<proteinExistence type="predicted"/>
<protein>
    <submittedName>
        <fullName evidence="1">Uncharacterized protein</fullName>
    </submittedName>
</protein>
<gene>
    <name evidence="1" type="ORF">FB45DRAFT_207559</name>
</gene>
<evidence type="ECO:0000313" key="2">
    <source>
        <dbReference type="Proteomes" id="UP001221142"/>
    </source>
</evidence>
<evidence type="ECO:0000313" key="1">
    <source>
        <dbReference type="EMBL" id="KAJ7647737.1"/>
    </source>
</evidence>
<dbReference type="EMBL" id="JARKIF010000002">
    <property type="protein sequence ID" value="KAJ7647737.1"/>
    <property type="molecule type" value="Genomic_DNA"/>
</dbReference>
<dbReference type="AlphaFoldDB" id="A0AAD7CG88"/>
<organism evidence="1 2">
    <name type="scientific">Roridomyces roridus</name>
    <dbReference type="NCBI Taxonomy" id="1738132"/>
    <lineage>
        <taxon>Eukaryota</taxon>
        <taxon>Fungi</taxon>
        <taxon>Dikarya</taxon>
        <taxon>Basidiomycota</taxon>
        <taxon>Agaricomycotina</taxon>
        <taxon>Agaricomycetes</taxon>
        <taxon>Agaricomycetidae</taxon>
        <taxon>Agaricales</taxon>
        <taxon>Marasmiineae</taxon>
        <taxon>Mycenaceae</taxon>
        <taxon>Roridomyces</taxon>
    </lineage>
</organism>
<name>A0AAD7CG88_9AGAR</name>
<reference evidence="1" key="1">
    <citation type="submission" date="2023-03" db="EMBL/GenBank/DDBJ databases">
        <title>Massive genome expansion in bonnet fungi (Mycena s.s.) driven by repeated elements and novel gene families across ecological guilds.</title>
        <authorList>
            <consortium name="Lawrence Berkeley National Laboratory"/>
            <person name="Harder C.B."/>
            <person name="Miyauchi S."/>
            <person name="Viragh M."/>
            <person name="Kuo A."/>
            <person name="Thoen E."/>
            <person name="Andreopoulos B."/>
            <person name="Lu D."/>
            <person name="Skrede I."/>
            <person name="Drula E."/>
            <person name="Henrissat B."/>
            <person name="Morin E."/>
            <person name="Kohler A."/>
            <person name="Barry K."/>
            <person name="LaButti K."/>
            <person name="Morin E."/>
            <person name="Salamov A."/>
            <person name="Lipzen A."/>
            <person name="Mereny Z."/>
            <person name="Hegedus B."/>
            <person name="Baldrian P."/>
            <person name="Stursova M."/>
            <person name="Weitz H."/>
            <person name="Taylor A."/>
            <person name="Grigoriev I.V."/>
            <person name="Nagy L.G."/>
            <person name="Martin F."/>
            <person name="Kauserud H."/>
        </authorList>
    </citation>
    <scope>NUCLEOTIDE SEQUENCE</scope>
    <source>
        <strain evidence="1">9284</strain>
    </source>
</reference>
<comment type="caution">
    <text evidence="1">The sequence shown here is derived from an EMBL/GenBank/DDBJ whole genome shotgun (WGS) entry which is preliminary data.</text>
</comment>
<sequence>MQVLLSPLRPALSSVRLQELSMEIDLCDMLLKMRLRESESAGANINAPLQPSDSNMLDAQMYNCNDAPAHPNVAESSPYQGCAYLQHMQSRLETFPTTGGEYIESIFTHRQIFFAFPGGHRSCARAYSDLACYLQHRERRADREADQEAATAFNYEAEFIASVVS</sequence>
<keyword evidence="2" id="KW-1185">Reference proteome</keyword>